<dbReference type="SUPFAM" id="SSF50978">
    <property type="entry name" value="WD40 repeat-like"/>
    <property type="match status" value="1"/>
</dbReference>
<accession>A0ABR1VEG5</accession>
<evidence type="ECO:0000256" key="5">
    <source>
        <dbReference type="PROSITE-ProRule" id="PRU00221"/>
    </source>
</evidence>
<dbReference type="InterPro" id="IPR038122">
    <property type="entry name" value="PFU_sf"/>
</dbReference>
<evidence type="ECO:0000256" key="4">
    <source>
        <dbReference type="ARBA" id="ARBA00022737"/>
    </source>
</evidence>
<evidence type="ECO:0000313" key="9">
    <source>
        <dbReference type="Proteomes" id="UP001446871"/>
    </source>
</evidence>
<dbReference type="Gene3D" id="3.10.20.870">
    <property type="entry name" value="PFU (PLAA family ubiquitin binding), C-terminal domain"/>
    <property type="match status" value="1"/>
</dbReference>
<dbReference type="PROSITE" id="PS50294">
    <property type="entry name" value="WD_REPEATS_REGION"/>
    <property type="match status" value="2"/>
</dbReference>
<evidence type="ECO:0000256" key="2">
    <source>
        <dbReference type="ARBA" id="ARBA00022490"/>
    </source>
</evidence>
<dbReference type="PROSITE" id="PS51394">
    <property type="entry name" value="PFU"/>
    <property type="match status" value="1"/>
</dbReference>
<name>A0ABR1VEG5_9PEZI</name>
<dbReference type="InterPro" id="IPR015155">
    <property type="entry name" value="PFU"/>
</dbReference>
<reference evidence="8 9" key="1">
    <citation type="submission" date="2023-01" db="EMBL/GenBank/DDBJ databases">
        <title>Analysis of 21 Apiospora genomes using comparative genomics revels a genus with tremendous synthesis potential of carbohydrate active enzymes and secondary metabolites.</title>
        <authorList>
            <person name="Sorensen T."/>
        </authorList>
    </citation>
    <scope>NUCLEOTIDE SEQUENCE [LARGE SCALE GENOMIC DNA]</scope>
    <source>
        <strain evidence="8 9">CBS 83171</strain>
    </source>
</reference>
<keyword evidence="3 5" id="KW-0853">WD repeat</keyword>
<evidence type="ECO:0000256" key="3">
    <source>
        <dbReference type="ARBA" id="ARBA00022574"/>
    </source>
</evidence>
<feature type="repeat" description="WD" evidence="5">
    <location>
        <begin position="105"/>
        <end position="146"/>
    </location>
</feature>
<evidence type="ECO:0000256" key="1">
    <source>
        <dbReference type="ARBA" id="ARBA00004496"/>
    </source>
</evidence>
<organism evidence="8 9">
    <name type="scientific">Apiospora saccharicola</name>
    <dbReference type="NCBI Taxonomy" id="335842"/>
    <lineage>
        <taxon>Eukaryota</taxon>
        <taxon>Fungi</taxon>
        <taxon>Dikarya</taxon>
        <taxon>Ascomycota</taxon>
        <taxon>Pezizomycotina</taxon>
        <taxon>Sordariomycetes</taxon>
        <taxon>Xylariomycetidae</taxon>
        <taxon>Amphisphaeriales</taxon>
        <taxon>Apiosporaceae</taxon>
        <taxon>Apiospora</taxon>
    </lineage>
</organism>
<dbReference type="InterPro" id="IPR013535">
    <property type="entry name" value="PUL_dom"/>
</dbReference>
<dbReference type="InterPro" id="IPR001680">
    <property type="entry name" value="WD40_rpt"/>
</dbReference>
<dbReference type="InterPro" id="IPR036322">
    <property type="entry name" value="WD40_repeat_dom_sf"/>
</dbReference>
<dbReference type="PANTHER" id="PTHR19849">
    <property type="entry name" value="PHOSPHOLIPASE A-2-ACTIVATING PROTEIN"/>
    <property type="match status" value="1"/>
</dbReference>
<dbReference type="PROSITE" id="PS51396">
    <property type="entry name" value="PUL"/>
    <property type="match status" value="1"/>
</dbReference>
<evidence type="ECO:0000259" key="7">
    <source>
        <dbReference type="PROSITE" id="PS51396"/>
    </source>
</evidence>
<keyword evidence="9" id="KW-1185">Reference proteome</keyword>
<dbReference type="Gene3D" id="1.25.10.10">
    <property type="entry name" value="Leucine-rich Repeat Variant"/>
    <property type="match status" value="1"/>
</dbReference>
<evidence type="ECO:0000259" key="6">
    <source>
        <dbReference type="PROSITE" id="PS51394"/>
    </source>
</evidence>
<dbReference type="PANTHER" id="PTHR19849:SF0">
    <property type="entry name" value="PHOSPHOLIPASE A-2-ACTIVATING PROTEIN"/>
    <property type="match status" value="1"/>
</dbReference>
<dbReference type="InterPro" id="IPR011989">
    <property type="entry name" value="ARM-like"/>
</dbReference>
<comment type="caution">
    <text evidence="8">The sequence shown here is derived from an EMBL/GenBank/DDBJ whole genome shotgun (WGS) entry which is preliminary data.</text>
</comment>
<dbReference type="Pfam" id="PF08324">
    <property type="entry name" value="PUL"/>
    <property type="match status" value="1"/>
</dbReference>
<dbReference type="Pfam" id="PF00400">
    <property type="entry name" value="WD40"/>
    <property type="match status" value="4"/>
</dbReference>
<comment type="subcellular location">
    <subcellularLocation>
        <location evidence="1">Cytoplasm</location>
    </subcellularLocation>
</comment>
<protein>
    <submittedName>
        <fullName evidence="8">Polyubiquitin binding protein (Doa1 ufd3)</fullName>
    </submittedName>
</protein>
<feature type="repeat" description="WD" evidence="5">
    <location>
        <begin position="10"/>
        <end position="40"/>
    </location>
</feature>
<sequence>MADFKLSAQLVGHESDVRDLVFPSPDLVLSASRDHTVRAWRRSSTNPPSFEPTIANQIHEYVNSVTFVPISSEYPEGLVVSGGKDPCLDVRKPSATLSDNAERLLPGHANNVCSLAAAPNGEYVVSGSWDHTARVWSTKKWESELTLSGHEGAVWDVLALNETTVVTGCADKNIRLYDLRQATAGQASPRSTIVTPDVVRGLCQVPSGHPSGADIGSSHNDGIIRLWKLSGQQVGELRGHDSFVYRLATLPTGEIVSAAEDRTVRVWSGFDCVQTITHPAISVWTVAACPESGDIVTGTSDGIARVFTRSADRVASAEVAQMFEEAVKTSSIPQQQMGDINKEKLPGPDFLQSKSGTKEGQVQMIREANGSITAHTWSMGAQSWVNVGTVVDSASSTGKKVDYQGKMYDFVFDVAIEEGQPSLKLPYNLSDNPYETATKFINDNELSLNYLDQVAQFITQNTQGATIGESGGGGGGPDPYGTESRYRPGEGAPSTIGKYLPQKEYLDITSAKYEPIFKKILSINSNLVAAGRKDYSLNPSAQTSLDTLRQALESRKPVTNEEAVELLVMMCTQWDYVDRLAPLDLLRCTATSPVVATYSKPGLGSVIEIAGAAALDGVPTGSQPNENCAMMAFRTVANLFSTSEGRKLLAAEAPRVTDLMERVLGIKGGQAIGPHNRNMLLALSTMAMNYAVMASKQGGSVPKDVQRRFIAGLSQILREQADGEVLFRAAVAAGTFLTVVGKEEAQGLSNAVAMAKDRSSDPRVKDAAAECIIMLQ</sequence>
<feature type="domain" description="PFU" evidence="6">
    <location>
        <begin position="376"/>
        <end position="472"/>
    </location>
</feature>
<gene>
    <name evidence="8" type="ORF">PG996_007501</name>
</gene>
<keyword evidence="4" id="KW-0677">Repeat</keyword>
<dbReference type="InterPro" id="IPR015943">
    <property type="entry name" value="WD40/YVTN_repeat-like_dom_sf"/>
</dbReference>
<evidence type="ECO:0000313" key="8">
    <source>
        <dbReference type="EMBL" id="KAK8068389.1"/>
    </source>
</evidence>
<dbReference type="CDD" id="cd00200">
    <property type="entry name" value="WD40"/>
    <property type="match status" value="1"/>
</dbReference>
<feature type="repeat" description="WD" evidence="5">
    <location>
        <begin position="237"/>
        <end position="268"/>
    </location>
</feature>
<dbReference type="EMBL" id="JAQQWM010000004">
    <property type="protein sequence ID" value="KAK8068389.1"/>
    <property type="molecule type" value="Genomic_DNA"/>
</dbReference>
<dbReference type="Gene3D" id="2.130.10.10">
    <property type="entry name" value="YVTN repeat-like/Quinoprotein amine dehydrogenase"/>
    <property type="match status" value="1"/>
</dbReference>
<dbReference type="SMART" id="SM00320">
    <property type="entry name" value="WD40"/>
    <property type="match status" value="6"/>
</dbReference>
<dbReference type="Pfam" id="PF09070">
    <property type="entry name" value="PFU"/>
    <property type="match status" value="1"/>
</dbReference>
<feature type="domain" description="PUL" evidence="7">
    <location>
        <begin position="498"/>
        <end position="774"/>
    </location>
</feature>
<proteinExistence type="predicted"/>
<keyword evidence="2" id="KW-0963">Cytoplasm</keyword>
<dbReference type="Proteomes" id="UP001446871">
    <property type="component" value="Unassembled WGS sequence"/>
</dbReference>
<dbReference type="PROSITE" id="PS50082">
    <property type="entry name" value="WD_REPEATS_2"/>
    <property type="match status" value="3"/>
</dbReference>